<dbReference type="InterPro" id="IPR006966">
    <property type="entry name" value="Peroxin-3"/>
</dbReference>
<feature type="region of interest" description="Disordered" evidence="2">
    <location>
        <begin position="204"/>
        <end position="245"/>
    </location>
</feature>
<dbReference type="Pfam" id="PF04882">
    <property type="entry name" value="Peroxin-3"/>
    <property type="match status" value="1"/>
</dbReference>
<feature type="coiled-coil region" evidence="1">
    <location>
        <begin position="463"/>
        <end position="490"/>
    </location>
</feature>
<feature type="transmembrane region" description="Helical" evidence="3">
    <location>
        <begin position="53"/>
        <end position="72"/>
    </location>
</feature>
<gene>
    <name evidence="4" type="ORF">I313_00143</name>
</gene>
<keyword evidence="3" id="KW-1133">Transmembrane helix</keyword>
<feature type="compositionally biased region" description="Acidic residues" evidence="2">
    <location>
        <begin position="312"/>
        <end position="322"/>
    </location>
</feature>
<dbReference type="HOGENOM" id="CLU_017002_2_0_1"/>
<feature type="compositionally biased region" description="Pro residues" evidence="2">
    <location>
        <begin position="227"/>
        <end position="241"/>
    </location>
</feature>
<accession>A0A0D0V7C2</accession>
<evidence type="ECO:0000256" key="2">
    <source>
        <dbReference type="SAM" id="MobiDB-lite"/>
    </source>
</evidence>
<reference evidence="4 5" key="1">
    <citation type="submission" date="2015-01" db="EMBL/GenBank/DDBJ databases">
        <title>The Genome Sequence of Cryptococcus gattii Ram5.</title>
        <authorList>
            <consortium name="The Broad Institute Genomics Platform"/>
            <person name="Cuomo C."/>
            <person name="Litvintseva A."/>
            <person name="Chen Y."/>
            <person name="Heitman J."/>
            <person name="Sun S."/>
            <person name="Springer D."/>
            <person name="Dromer F."/>
            <person name="Young S."/>
            <person name="Zeng Q."/>
            <person name="Gargeya S."/>
            <person name="Abouelleil A."/>
            <person name="Alvarado L."/>
            <person name="Chapman S.B."/>
            <person name="Gainer-Dewar J."/>
            <person name="Goldberg J."/>
            <person name="Griggs A."/>
            <person name="Gujja S."/>
            <person name="Hansen M."/>
            <person name="Howarth C."/>
            <person name="Imamovic A."/>
            <person name="Larimer J."/>
            <person name="Murphy C."/>
            <person name="Naylor J."/>
            <person name="Pearson M."/>
            <person name="Priest M."/>
            <person name="Roberts A."/>
            <person name="Saif S."/>
            <person name="Shea T."/>
            <person name="Sykes S."/>
            <person name="Wortman J."/>
            <person name="Nusbaum C."/>
            <person name="Birren B."/>
        </authorList>
    </citation>
    <scope>NUCLEOTIDE SEQUENCE [LARGE SCALE GENOMIC DNA]</scope>
    <source>
        <strain evidence="4 5">Ram5</strain>
    </source>
</reference>
<dbReference type="PANTHER" id="PTHR28080">
    <property type="entry name" value="PEROXISOMAL BIOGENESIS FACTOR 3"/>
    <property type="match status" value="1"/>
</dbReference>
<feature type="compositionally biased region" description="Low complexity" evidence="2">
    <location>
        <begin position="90"/>
        <end position="110"/>
    </location>
</feature>
<organism evidence="4 5">
    <name type="scientific">Cryptococcus deuterogattii Ram5</name>
    <dbReference type="NCBI Taxonomy" id="1296110"/>
    <lineage>
        <taxon>Eukaryota</taxon>
        <taxon>Fungi</taxon>
        <taxon>Dikarya</taxon>
        <taxon>Basidiomycota</taxon>
        <taxon>Agaricomycotina</taxon>
        <taxon>Tremellomycetes</taxon>
        <taxon>Tremellales</taxon>
        <taxon>Cryptococcaceae</taxon>
        <taxon>Cryptococcus</taxon>
        <taxon>Cryptococcus gattii species complex</taxon>
    </lineage>
</organism>
<dbReference type="Proteomes" id="UP000053392">
    <property type="component" value="Unassembled WGS sequence"/>
</dbReference>
<keyword evidence="1" id="KW-0175">Coiled coil</keyword>
<evidence type="ECO:0000256" key="1">
    <source>
        <dbReference type="SAM" id="Coils"/>
    </source>
</evidence>
<name>A0A0D0V7C2_9TREE</name>
<dbReference type="GO" id="GO:0030674">
    <property type="term" value="F:protein-macromolecule adaptor activity"/>
    <property type="evidence" value="ECO:0007669"/>
    <property type="project" value="TreeGrafter"/>
</dbReference>
<feature type="compositionally biased region" description="Polar residues" evidence="2">
    <location>
        <begin position="325"/>
        <end position="336"/>
    </location>
</feature>
<dbReference type="GO" id="GO:0005778">
    <property type="term" value="C:peroxisomal membrane"/>
    <property type="evidence" value="ECO:0007669"/>
    <property type="project" value="InterPro"/>
</dbReference>
<feature type="region of interest" description="Disordered" evidence="2">
    <location>
        <begin position="301"/>
        <end position="350"/>
    </location>
</feature>
<keyword evidence="3" id="KW-0472">Membrane</keyword>
<proteinExistence type="predicted"/>
<dbReference type="GO" id="GO:0045046">
    <property type="term" value="P:protein import into peroxisome membrane"/>
    <property type="evidence" value="ECO:0007669"/>
    <property type="project" value="TreeGrafter"/>
</dbReference>
<dbReference type="EMBL" id="KN847896">
    <property type="protein sequence ID" value="KIR43301.1"/>
    <property type="molecule type" value="Genomic_DNA"/>
</dbReference>
<dbReference type="OrthoDB" id="45930at2759"/>
<evidence type="ECO:0000313" key="4">
    <source>
        <dbReference type="EMBL" id="KIR43301.1"/>
    </source>
</evidence>
<sequence length="634" mass="70619">MPQTQSPWQRRFRRLFFFVGTASTFYLLSSYFLDRLKENRLRAIKEKRHKDLLKNHFTSLISSISFTLYALLPTLQPQVFETYPVEKTSQAIQGTATTSTSSARTDSTSSIETSEPLNSLHLYEQGPQESEPPKEAVDNRSPQFGPSVPLVPTVDESWASEFQRKDSEGTTTEMESGIIVGGSVGVPETDDGLSSIVSQSISLPASDTSSAFPSPPSEMSSSAQLGPSPPMLRDPTPPPPVSTKTKKELWKELKIQSIARTITTAYLLPMLYLLTSSQLSILARNTYLNDLASENSLAKGISDLRGGQSHDNEDEYDEDDDYQTPRRNASEATLTGLSAERPSKKDSKKTTGWFSSFTIESMGLTEFVENHTSFIPNPVDYLPGTVASYLPSFLFSHRGDGQKNQAQRIGEVQAAEMARQRRIEEEEAERLFLSYSWWLLNEGWKGVAERVDQAVGKAFGSMLLKKELSLQDWEKAIKEVRAQVEMDEAAESGPKLFDFTPFLLPLNPQTSLRAPFPHNPSDHSSHLVSLFDETLSHLRSADGRYLLEKGITTLTKSLCNSLREECYAAETNSQSQSGFELEGRKKRLAECLPVVSRWGKNIWESVPDSGVEEMLAVPEFEGFAAIIFGDWAGK</sequence>
<dbReference type="PANTHER" id="PTHR28080:SF1">
    <property type="entry name" value="PEROXISOMAL BIOGENESIS FACTOR 3"/>
    <property type="match status" value="1"/>
</dbReference>
<feature type="region of interest" description="Disordered" evidence="2">
    <location>
        <begin position="90"/>
        <end position="192"/>
    </location>
</feature>
<protein>
    <submittedName>
        <fullName evidence="4">Peroxin-3</fullName>
    </submittedName>
</protein>
<keyword evidence="5" id="KW-1185">Reference proteome</keyword>
<feature type="compositionally biased region" description="Polar residues" evidence="2">
    <location>
        <begin position="204"/>
        <end position="225"/>
    </location>
</feature>
<feature type="transmembrane region" description="Helical" evidence="3">
    <location>
        <begin position="15"/>
        <end position="33"/>
    </location>
</feature>
<dbReference type="AlphaFoldDB" id="A0A0D0V7C2"/>
<evidence type="ECO:0000313" key="5">
    <source>
        <dbReference type="Proteomes" id="UP000053392"/>
    </source>
</evidence>
<evidence type="ECO:0000256" key="3">
    <source>
        <dbReference type="SAM" id="Phobius"/>
    </source>
</evidence>
<keyword evidence="3" id="KW-0812">Transmembrane</keyword>